<evidence type="ECO:0000256" key="5">
    <source>
        <dbReference type="ARBA" id="ARBA00022917"/>
    </source>
</evidence>
<keyword evidence="4" id="KW-0677">Repeat</keyword>
<dbReference type="InterPro" id="IPR001680">
    <property type="entry name" value="WD40_rpt"/>
</dbReference>
<feature type="repeat" description="WD" evidence="8">
    <location>
        <begin position="70"/>
        <end position="111"/>
    </location>
</feature>
<evidence type="ECO:0000256" key="9">
    <source>
        <dbReference type="SAM" id="MobiDB-lite"/>
    </source>
</evidence>
<dbReference type="PROSITE" id="PS50294">
    <property type="entry name" value="WD_REPEATS_REGION"/>
    <property type="match status" value="2"/>
</dbReference>
<dbReference type="EMBL" id="JAPMOS010000075">
    <property type="protein sequence ID" value="KAJ4456289.1"/>
    <property type="molecule type" value="Genomic_DNA"/>
</dbReference>
<evidence type="ECO:0000256" key="1">
    <source>
        <dbReference type="ARBA" id="ARBA00022490"/>
    </source>
</evidence>
<gene>
    <name evidence="10" type="ORF">PAPYR_8523</name>
</gene>
<evidence type="ECO:0000256" key="6">
    <source>
        <dbReference type="ARBA" id="ARBA00038394"/>
    </source>
</evidence>
<keyword evidence="5" id="KW-0648">Protein biosynthesis</keyword>
<dbReference type="PRINTS" id="PR00320">
    <property type="entry name" value="GPROTEINBRPT"/>
</dbReference>
<dbReference type="InterPro" id="IPR015943">
    <property type="entry name" value="WD40/YVTN_repeat-like_dom_sf"/>
</dbReference>
<dbReference type="InterPro" id="IPR020472">
    <property type="entry name" value="WD40_PAC1"/>
</dbReference>
<dbReference type="Pfam" id="PF24805">
    <property type="entry name" value="EIF3I"/>
    <property type="match status" value="1"/>
</dbReference>
<dbReference type="Proteomes" id="UP001141327">
    <property type="component" value="Unassembled WGS sequence"/>
</dbReference>
<evidence type="ECO:0000256" key="3">
    <source>
        <dbReference type="ARBA" id="ARBA00022574"/>
    </source>
</evidence>
<evidence type="ECO:0000256" key="7">
    <source>
        <dbReference type="ARBA" id="ARBA00040390"/>
    </source>
</evidence>
<dbReference type="PROSITE" id="PS00678">
    <property type="entry name" value="WD_REPEATS_1"/>
    <property type="match status" value="1"/>
</dbReference>
<feature type="compositionally biased region" description="Low complexity" evidence="9">
    <location>
        <begin position="333"/>
        <end position="360"/>
    </location>
</feature>
<protein>
    <recommendedName>
        <fullName evidence="7">Serine-threonine kinase receptor-associated protein</fullName>
    </recommendedName>
</protein>
<comment type="caution">
    <text evidence="10">The sequence shown here is derived from an EMBL/GenBank/DDBJ whole genome shotgun (WGS) entry which is preliminary data.</text>
</comment>
<dbReference type="InterPro" id="IPR019775">
    <property type="entry name" value="WD40_repeat_CS"/>
</dbReference>
<feature type="repeat" description="WD" evidence="8">
    <location>
        <begin position="186"/>
        <end position="208"/>
    </location>
</feature>
<dbReference type="GO" id="GO:0003743">
    <property type="term" value="F:translation initiation factor activity"/>
    <property type="evidence" value="ECO:0007669"/>
    <property type="project" value="UniProtKB-KW"/>
</dbReference>
<dbReference type="Gene3D" id="2.130.10.10">
    <property type="entry name" value="YVTN repeat-like/Quinoprotein amine dehydrogenase"/>
    <property type="match status" value="1"/>
</dbReference>
<evidence type="ECO:0000256" key="8">
    <source>
        <dbReference type="PROSITE-ProRule" id="PRU00221"/>
    </source>
</evidence>
<keyword evidence="11" id="KW-1185">Reference proteome</keyword>
<evidence type="ECO:0000256" key="4">
    <source>
        <dbReference type="ARBA" id="ARBA00022737"/>
    </source>
</evidence>
<dbReference type="InterPro" id="IPR036322">
    <property type="entry name" value="WD40_repeat_dom_sf"/>
</dbReference>
<keyword evidence="1" id="KW-0963">Cytoplasm</keyword>
<accession>A0ABQ8UG32</accession>
<dbReference type="SMART" id="SM00320">
    <property type="entry name" value="WD40"/>
    <property type="match status" value="6"/>
</dbReference>
<feature type="repeat" description="WD" evidence="8">
    <location>
        <begin position="209"/>
        <end position="250"/>
    </location>
</feature>
<feature type="region of interest" description="Disordered" evidence="9">
    <location>
        <begin position="315"/>
        <end position="360"/>
    </location>
</feature>
<reference evidence="10" key="1">
    <citation type="journal article" date="2022" name="bioRxiv">
        <title>Genomics of Preaxostyla Flagellates Illuminates Evolutionary Transitions and the Path Towards Mitochondrial Loss.</title>
        <authorList>
            <person name="Novak L.V.F."/>
            <person name="Treitli S.C."/>
            <person name="Pyrih J."/>
            <person name="Halakuc P."/>
            <person name="Pipaliya S.V."/>
            <person name="Vacek V."/>
            <person name="Brzon O."/>
            <person name="Soukal P."/>
            <person name="Eme L."/>
            <person name="Dacks J.B."/>
            <person name="Karnkowska A."/>
            <person name="Elias M."/>
            <person name="Hampl V."/>
        </authorList>
    </citation>
    <scope>NUCLEOTIDE SEQUENCE</scope>
    <source>
        <strain evidence="10">RCP-MX</strain>
    </source>
</reference>
<dbReference type="InterPro" id="IPR027525">
    <property type="entry name" value="eIF3i"/>
</dbReference>
<evidence type="ECO:0000313" key="11">
    <source>
        <dbReference type="Proteomes" id="UP001141327"/>
    </source>
</evidence>
<evidence type="ECO:0000313" key="10">
    <source>
        <dbReference type="EMBL" id="KAJ4456289.1"/>
    </source>
</evidence>
<dbReference type="SUPFAM" id="SSF50978">
    <property type="entry name" value="WD40 repeat-like"/>
    <property type="match status" value="1"/>
</dbReference>
<comment type="similarity">
    <text evidence="6">Belongs to the WD repeat STRAP family.</text>
</comment>
<organism evidence="10 11">
    <name type="scientific">Paratrimastix pyriformis</name>
    <dbReference type="NCBI Taxonomy" id="342808"/>
    <lineage>
        <taxon>Eukaryota</taxon>
        <taxon>Metamonada</taxon>
        <taxon>Preaxostyla</taxon>
        <taxon>Paratrimastigidae</taxon>
        <taxon>Paratrimastix</taxon>
    </lineage>
</organism>
<dbReference type="PANTHER" id="PTHR19877">
    <property type="entry name" value="EUKARYOTIC TRANSLATION INITIATION FACTOR 3 SUBUNIT I"/>
    <property type="match status" value="1"/>
</dbReference>
<sequence length="360" mass="39026">MEPGAEQKVAEHAEEQEHDDGGLVPLALMGTERPITQVKFNSDGDILFTASKANHISAWFTDGGRWIGNYLGHRGVIWSFDVNRATTLMVSGSGDSSIIFWDVMTGRVLAQWHYETIVRVVAFSYGDQSLLVIADRQGDVPSMIYVYDVPAMDQIPAERPEARIALIHESDAKITRAVWGFLNEDIVTGLEDGTIFVWNLKNREITHRIPAHSKAISCIAVGKNGTGFLTTSHDGFAHLWDMQTYEKLRSYDTGIPLNTGDVLLDSEHILVGGGQEASQVTTSATSVDKLASGSEDGMVRLLHLNKAFFTLTKEKKRHPAKAAARKERKKAAKAAAAAAKVSASSETPAAAAPAPAEASA</sequence>
<dbReference type="PROSITE" id="PS50082">
    <property type="entry name" value="WD_REPEATS_2"/>
    <property type="match status" value="3"/>
</dbReference>
<proteinExistence type="inferred from homology"/>
<name>A0ABQ8UG32_9EUKA</name>
<keyword evidence="3 8" id="KW-0853">WD repeat</keyword>
<evidence type="ECO:0000256" key="2">
    <source>
        <dbReference type="ARBA" id="ARBA00022540"/>
    </source>
</evidence>
<dbReference type="PANTHER" id="PTHR19877:SF1">
    <property type="entry name" value="EUKARYOTIC TRANSLATION INITIATION FACTOR 3 SUBUNIT I"/>
    <property type="match status" value="1"/>
</dbReference>
<keyword evidence="2 10" id="KW-0396">Initiation factor</keyword>